<evidence type="ECO:0000256" key="2">
    <source>
        <dbReference type="SAM" id="MobiDB-lite"/>
    </source>
</evidence>
<feature type="region of interest" description="Disordered" evidence="2">
    <location>
        <begin position="388"/>
        <end position="435"/>
    </location>
</feature>
<name>A0ABD3MCL8_9STRA</name>
<dbReference type="InterPro" id="IPR052450">
    <property type="entry name" value="TRBD-Containing_Protein"/>
</dbReference>
<feature type="domain" description="Myb-like" evidence="3">
    <location>
        <begin position="449"/>
        <end position="504"/>
    </location>
</feature>
<dbReference type="EMBL" id="JALLBG020000199">
    <property type="protein sequence ID" value="KAL3759666.1"/>
    <property type="molecule type" value="Genomic_DNA"/>
</dbReference>
<feature type="region of interest" description="Disordered" evidence="2">
    <location>
        <begin position="24"/>
        <end position="77"/>
    </location>
</feature>
<accession>A0ABD3MCL8</accession>
<comment type="caution">
    <text evidence="4">The sequence shown here is derived from an EMBL/GenBank/DDBJ whole genome shotgun (WGS) entry which is preliminary data.</text>
</comment>
<feature type="compositionally biased region" description="Basic and acidic residues" evidence="2">
    <location>
        <begin position="404"/>
        <end position="414"/>
    </location>
</feature>
<dbReference type="PANTHER" id="PTHR46734">
    <property type="entry name" value="TELOMERIC REPEAT-BINDING FACTOR 1 TERF1"/>
    <property type="match status" value="1"/>
</dbReference>
<protein>
    <recommendedName>
        <fullName evidence="3">Myb-like domain-containing protein</fullName>
    </recommendedName>
</protein>
<feature type="compositionally biased region" description="Acidic residues" evidence="2">
    <location>
        <begin position="31"/>
        <end position="67"/>
    </location>
</feature>
<evidence type="ECO:0000313" key="4">
    <source>
        <dbReference type="EMBL" id="KAL3759666.1"/>
    </source>
</evidence>
<sequence>MPTRFRQLRNRIIEAISPTATAAAAAAAAEVGEDDDVEEEAVDNEEEDNMDDGSDEDENNDEGDEDTSSTTTSSPSRVILDLLDSTCHEIITLGGDMNSTDKFTMPAFETYVTLAQKLNYYMDLLIQGYPNADQQQQQQPPEQQEQPMILEQGSDIWFRFVMAKWIVDVFTKVAYPDDYVDVIRNGRKQPRPTALMDTPPEGWAQMRQEFAEVSSMLNDRGGHDMEWKRVQSLECAMEGFEVLAKLRDQLRDILDEIDSGDNRSRPVSAFNFGCVIKYEEQYRVMSGKLAKRLEKSGSGEYYANLFVSMDEFRRKINAEQRPTTIEEWKTTISAILEEIEEAITDAEFPLNQFKIEFLDMLKDWEVTYLPKPALYKVGYFKYGEGDAPGSANTPRRKNGVAASGEKRVRHEPDRFSPSTPTRKSGAASEASSPAKIRSPIKKRIVKRACRLPFTDVEKECLLKGVARFGVGHWAKILHHYSDVFEVEDRNNVDLKDLYRNMTKKAKK</sequence>
<dbReference type="InterPro" id="IPR001005">
    <property type="entry name" value="SANT/Myb"/>
</dbReference>
<dbReference type="AlphaFoldDB" id="A0ABD3MCL8"/>
<reference evidence="4 5" key="1">
    <citation type="submission" date="2024-10" db="EMBL/GenBank/DDBJ databases">
        <title>Updated reference genomes for cyclostephanoid diatoms.</title>
        <authorList>
            <person name="Roberts W.R."/>
            <person name="Alverson A.J."/>
        </authorList>
    </citation>
    <scope>NUCLEOTIDE SEQUENCE [LARGE SCALE GENOMIC DNA]</scope>
    <source>
        <strain evidence="4 5">AJA232-27</strain>
    </source>
</reference>
<gene>
    <name evidence="4" type="ORF">ACHAWU_009813</name>
</gene>
<dbReference type="CDD" id="cd11660">
    <property type="entry name" value="SANT_TRF"/>
    <property type="match status" value="1"/>
</dbReference>
<dbReference type="InterPro" id="IPR009057">
    <property type="entry name" value="Homeodomain-like_sf"/>
</dbReference>
<dbReference type="Proteomes" id="UP001530293">
    <property type="component" value="Unassembled WGS sequence"/>
</dbReference>
<organism evidence="4 5">
    <name type="scientific">Discostella pseudostelligera</name>
    <dbReference type="NCBI Taxonomy" id="259834"/>
    <lineage>
        <taxon>Eukaryota</taxon>
        <taxon>Sar</taxon>
        <taxon>Stramenopiles</taxon>
        <taxon>Ochrophyta</taxon>
        <taxon>Bacillariophyta</taxon>
        <taxon>Coscinodiscophyceae</taxon>
        <taxon>Thalassiosirophycidae</taxon>
        <taxon>Stephanodiscales</taxon>
        <taxon>Stephanodiscaceae</taxon>
        <taxon>Discostella</taxon>
    </lineage>
</organism>
<dbReference type="SUPFAM" id="SSF46689">
    <property type="entry name" value="Homeodomain-like"/>
    <property type="match status" value="1"/>
</dbReference>
<evidence type="ECO:0000256" key="1">
    <source>
        <dbReference type="ARBA" id="ARBA00023242"/>
    </source>
</evidence>
<evidence type="ECO:0000259" key="3">
    <source>
        <dbReference type="SMART" id="SM00717"/>
    </source>
</evidence>
<evidence type="ECO:0000313" key="5">
    <source>
        <dbReference type="Proteomes" id="UP001530293"/>
    </source>
</evidence>
<keyword evidence="5" id="KW-1185">Reference proteome</keyword>
<dbReference type="PANTHER" id="PTHR46734:SF1">
    <property type="entry name" value="TELOMERIC REPEAT-BINDING FACTOR 1"/>
    <property type="match status" value="1"/>
</dbReference>
<dbReference type="SMART" id="SM00717">
    <property type="entry name" value="SANT"/>
    <property type="match status" value="1"/>
</dbReference>
<dbReference type="Gene3D" id="1.10.246.220">
    <property type="match status" value="1"/>
</dbReference>
<proteinExistence type="predicted"/>
<keyword evidence="1" id="KW-0539">Nucleus</keyword>